<dbReference type="Pfam" id="PF17820">
    <property type="entry name" value="PDZ_6"/>
    <property type="match status" value="1"/>
</dbReference>
<dbReference type="PROSITE" id="PS50106">
    <property type="entry name" value="PDZ"/>
    <property type="match status" value="1"/>
</dbReference>
<evidence type="ECO:0000256" key="3">
    <source>
        <dbReference type="ARBA" id="ARBA00022801"/>
    </source>
</evidence>
<dbReference type="SUPFAM" id="SSF52096">
    <property type="entry name" value="ClpP/crotonase"/>
    <property type="match status" value="1"/>
</dbReference>
<dbReference type="SMART" id="SM00245">
    <property type="entry name" value="TSPc"/>
    <property type="match status" value="1"/>
</dbReference>
<feature type="domain" description="PDZ" evidence="7">
    <location>
        <begin position="103"/>
        <end position="173"/>
    </location>
</feature>
<dbReference type="Proteomes" id="UP000095544">
    <property type="component" value="Unassembled WGS sequence"/>
</dbReference>
<dbReference type="RefSeq" id="WP_055150810.1">
    <property type="nucleotide sequence ID" value="NZ_CYZU01000003.1"/>
</dbReference>
<evidence type="ECO:0000313" key="8">
    <source>
        <dbReference type="EMBL" id="CUN80076.1"/>
    </source>
</evidence>
<feature type="transmembrane region" description="Helical" evidence="6">
    <location>
        <begin position="7"/>
        <end position="29"/>
    </location>
</feature>
<evidence type="ECO:0000256" key="4">
    <source>
        <dbReference type="ARBA" id="ARBA00022825"/>
    </source>
</evidence>
<keyword evidence="6" id="KW-0472">Membrane</keyword>
<dbReference type="OrthoDB" id="9812068at2"/>
<evidence type="ECO:0000256" key="2">
    <source>
        <dbReference type="ARBA" id="ARBA00022670"/>
    </source>
</evidence>
<name>A0A173ZXE7_9FIRM</name>
<gene>
    <name evidence="8" type="ORF">ERS852491_00540</name>
</gene>
<accession>A0A173ZXE7</accession>
<dbReference type="Gene3D" id="3.90.226.10">
    <property type="entry name" value="2-enoyl-CoA Hydratase, Chain A, domain 1"/>
    <property type="match status" value="1"/>
</dbReference>
<dbReference type="GO" id="GO:0004175">
    <property type="term" value="F:endopeptidase activity"/>
    <property type="evidence" value="ECO:0007669"/>
    <property type="project" value="TreeGrafter"/>
</dbReference>
<evidence type="ECO:0000313" key="9">
    <source>
        <dbReference type="Proteomes" id="UP000095544"/>
    </source>
</evidence>
<dbReference type="CDD" id="cd07560">
    <property type="entry name" value="Peptidase_S41_CPP"/>
    <property type="match status" value="1"/>
</dbReference>
<keyword evidence="3 5" id="KW-0378">Hydrolase</keyword>
<dbReference type="GO" id="GO:0006508">
    <property type="term" value="P:proteolysis"/>
    <property type="evidence" value="ECO:0007669"/>
    <property type="project" value="UniProtKB-KW"/>
</dbReference>
<dbReference type="GO" id="GO:0007165">
    <property type="term" value="P:signal transduction"/>
    <property type="evidence" value="ECO:0007669"/>
    <property type="project" value="TreeGrafter"/>
</dbReference>
<dbReference type="SMART" id="SM00228">
    <property type="entry name" value="PDZ"/>
    <property type="match status" value="1"/>
</dbReference>
<dbReference type="NCBIfam" id="TIGR00225">
    <property type="entry name" value="prc"/>
    <property type="match status" value="1"/>
</dbReference>
<reference evidence="8 9" key="1">
    <citation type="submission" date="2015-09" db="EMBL/GenBank/DDBJ databases">
        <authorList>
            <consortium name="Pathogen Informatics"/>
        </authorList>
    </citation>
    <scope>NUCLEOTIDE SEQUENCE [LARGE SCALE GENOMIC DNA]</scope>
    <source>
        <strain evidence="8 9">2789STDY5834876</strain>
    </source>
</reference>
<dbReference type="Gene3D" id="3.30.750.44">
    <property type="match status" value="1"/>
</dbReference>
<dbReference type="GO" id="GO:0030288">
    <property type="term" value="C:outer membrane-bounded periplasmic space"/>
    <property type="evidence" value="ECO:0007669"/>
    <property type="project" value="TreeGrafter"/>
</dbReference>
<dbReference type="InterPro" id="IPR041489">
    <property type="entry name" value="PDZ_6"/>
</dbReference>
<dbReference type="PANTHER" id="PTHR32060">
    <property type="entry name" value="TAIL-SPECIFIC PROTEASE"/>
    <property type="match status" value="1"/>
</dbReference>
<dbReference type="InterPro" id="IPR005151">
    <property type="entry name" value="Tail-specific_protease"/>
</dbReference>
<dbReference type="PANTHER" id="PTHR32060:SF30">
    <property type="entry name" value="CARBOXY-TERMINAL PROCESSING PROTEASE CTPA"/>
    <property type="match status" value="1"/>
</dbReference>
<dbReference type="STRING" id="39482.ERS852491_00540"/>
<comment type="similarity">
    <text evidence="1 5">Belongs to the peptidase S41A family.</text>
</comment>
<dbReference type="InterPro" id="IPR004447">
    <property type="entry name" value="Peptidase_S41A"/>
</dbReference>
<evidence type="ECO:0000256" key="6">
    <source>
        <dbReference type="SAM" id="Phobius"/>
    </source>
</evidence>
<keyword evidence="6" id="KW-1133">Transmembrane helix</keyword>
<dbReference type="SUPFAM" id="SSF50156">
    <property type="entry name" value="PDZ domain-like"/>
    <property type="match status" value="1"/>
</dbReference>
<dbReference type="InterPro" id="IPR036034">
    <property type="entry name" value="PDZ_sf"/>
</dbReference>
<dbReference type="AlphaFoldDB" id="A0A173ZXE7"/>
<dbReference type="Gene3D" id="2.30.42.10">
    <property type="match status" value="1"/>
</dbReference>
<dbReference type="EMBL" id="CYZU01000003">
    <property type="protein sequence ID" value="CUN80076.1"/>
    <property type="molecule type" value="Genomic_DNA"/>
</dbReference>
<dbReference type="InterPro" id="IPR001478">
    <property type="entry name" value="PDZ"/>
</dbReference>
<dbReference type="InterPro" id="IPR029045">
    <property type="entry name" value="ClpP/crotonase-like_dom_sf"/>
</dbReference>
<keyword evidence="6" id="KW-0812">Transmembrane</keyword>
<proteinExistence type="inferred from homology"/>
<dbReference type="GO" id="GO:0008236">
    <property type="term" value="F:serine-type peptidase activity"/>
    <property type="evidence" value="ECO:0007669"/>
    <property type="project" value="UniProtKB-KW"/>
</dbReference>
<protein>
    <submittedName>
        <fullName evidence="8">Probable CtpA-like serine protease</fullName>
        <ecNumber evidence="8">3.4.21.-</ecNumber>
    </submittedName>
</protein>
<dbReference type="EC" id="3.4.21.-" evidence="8"/>
<evidence type="ECO:0000256" key="1">
    <source>
        <dbReference type="ARBA" id="ARBA00009179"/>
    </source>
</evidence>
<keyword evidence="2 5" id="KW-0645">Protease</keyword>
<organism evidence="8 9">
    <name type="scientific">Faecalicatena contorta</name>
    <dbReference type="NCBI Taxonomy" id="39482"/>
    <lineage>
        <taxon>Bacteria</taxon>
        <taxon>Bacillati</taxon>
        <taxon>Bacillota</taxon>
        <taxon>Clostridia</taxon>
        <taxon>Lachnospirales</taxon>
        <taxon>Lachnospiraceae</taxon>
        <taxon>Faecalicatena</taxon>
    </lineage>
</organism>
<dbReference type="Pfam" id="PF03572">
    <property type="entry name" value="Peptidase_S41"/>
    <property type="match status" value="1"/>
</dbReference>
<evidence type="ECO:0000259" key="7">
    <source>
        <dbReference type="PROSITE" id="PS50106"/>
    </source>
</evidence>
<evidence type="ECO:0000256" key="5">
    <source>
        <dbReference type="RuleBase" id="RU004404"/>
    </source>
</evidence>
<keyword evidence="4 5" id="KW-0720">Serine protease</keyword>
<sequence>MDHKKSFIKGALSGALIMLLIVILGSGVWKAVSVRMAGGEAEAAQISAESETDKKLNMLSNVIDQYYLYGDDIDEKAMQDGIYNGYASGLGDPYTVYYNEEQTRDLLESTTGEYSGIGATLLQNYQTRQVTIGNIYKDSPAEEAGLKTGDILYQVDDHVIDKEDLSEIVSWIKGEEGTEVALHVYRGENAEEVVCTATRRKIETQTVEYEMKEDQIGYLRILEFDTVTLKQFENALTDLENQGMKGLVIDLRSNPGGNLDTVVDMLRMILPEGTIVSTKDKDGNVIEEKNEEDHEFKKPLAVLVNQASASASEIFAGAVQDYGVGKIVGMTTYGKGVVQQLVNLGDGTCLKVTIAEYFTAAGRSINKKGITPDVEVEYVADPDHEDADNQLDKAIEVVTGGL</sequence>